<protein>
    <submittedName>
        <fullName evidence="2">Exonuclease</fullName>
    </submittedName>
</protein>
<keyword evidence="2" id="KW-0269">Exonuclease</keyword>
<dbReference type="GO" id="GO:0004527">
    <property type="term" value="F:exonuclease activity"/>
    <property type="evidence" value="ECO:0007669"/>
    <property type="project" value="UniProtKB-KW"/>
</dbReference>
<name>A0A1J4SEF9_9BACT</name>
<dbReference type="InterPro" id="IPR012337">
    <property type="entry name" value="RNaseH-like_sf"/>
</dbReference>
<gene>
    <name evidence="2" type="ORF">AUJ66_04510</name>
</gene>
<keyword evidence="2" id="KW-0540">Nuclease</keyword>
<comment type="caution">
    <text evidence="2">The sequence shown here is derived from an EMBL/GenBank/DDBJ whole genome shotgun (WGS) entry which is preliminary data.</text>
</comment>
<dbReference type="PANTHER" id="PTHR38462">
    <property type="entry name" value="EXONUCLEASE-LIKE PROTEIN"/>
    <property type="match status" value="1"/>
</dbReference>
<dbReference type="STRING" id="1817893.AUJ66_04510"/>
<dbReference type="Gene3D" id="3.30.420.10">
    <property type="entry name" value="Ribonuclease H-like superfamily/Ribonuclease H"/>
    <property type="match status" value="1"/>
</dbReference>
<dbReference type="InterPro" id="IPR036397">
    <property type="entry name" value="RNaseH_sf"/>
</dbReference>
<sequence length="160" mass="18344">MEAYLDIETTSLLNCGGIITVIGIYITDGIEEKFIQLIGEEVTGDNLLKALEGVEIIYTYNGSEFDLPFIKEYIGIALADYFKHIDLKHDCWRKNLFGGLKKVEKTLGIERKTKGIDGIKAIELWGRYKNFKDEEALKTLLEYNKEDVMNLKKIKEILCK</sequence>
<dbReference type="SUPFAM" id="SSF53098">
    <property type="entry name" value="Ribonuclease H-like"/>
    <property type="match status" value="1"/>
</dbReference>
<accession>A0A1J4SEF9</accession>
<dbReference type="EMBL" id="MNUO01000066">
    <property type="protein sequence ID" value="OIN97058.1"/>
    <property type="molecule type" value="Genomic_DNA"/>
</dbReference>
<feature type="domain" description="YprB ribonuclease H-like" evidence="1">
    <location>
        <begin position="3"/>
        <end position="158"/>
    </location>
</feature>
<dbReference type="Proteomes" id="UP000182278">
    <property type="component" value="Unassembled WGS sequence"/>
</dbReference>
<dbReference type="Pfam" id="PF13482">
    <property type="entry name" value="RNase_H_2"/>
    <property type="match status" value="1"/>
</dbReference>
<keyword evidence="2" id="KW-0378">Hydrolase</keyword>
<organism evidence="2 3">
    <name type="scientific">Candidatus Desantisbacteria bacterium CG1_02_38_46</name>
    <dbReference type="NCBI Taxonomy" id="1817893"/>
    <lineage>
        <taxon>Bacteria</taxon>
        <taxon>Candidatus Desantisiibacteriota</taxon>
    </lineage>
</organism>
<dbReference type="AlphaFoldDB" id="A0A1J4SEF9"/>
<reference evidence="2 3" key="1">
    <citation type="journal article" date="2016" name="Environ. Microbiol.">
        <title>Genomic resolution of a cold subsurface aquifer community provides metabolic insights for novel microbes adapted to high CO concentrations.</title>
        <authorList>
            <person name="Probst A.J."/>
            <person name="Castelle C.J."/>
            <person name="Singh A."/>
            <person name="Brown C.T."/>
            <person name="Anantharaman K."/>
            <person name="Sharon I."/>
            <person name="Hug L.A."/>
            <person name="Burstein D."/>
            <person name="Emerson J.B."/>
            <person name="Thomas B.C."/>
            <person name="Banfield J.F."/>
        </authorList>
    </citation>
    <scope>NUCLEOTIDE SEQUENCE [LARGE SCALE GENOMIC DNA]</scope>
    <source>
        <strain evidence="2">CG1_02_38_46</strain>
    </source>
</reference>
<evidence type="ECO:0000313" key="2">
    <source>
        <dbReference type="EMBL" id="OIN97058.1"/>
    </source>
</evidence>
<evidence type="ECO:0000259" key="1">
    <source>
        <dbReference type="Pfam" id="PF13482"/>
    </source>
</evidence>
<proteinExistence type="predicted"/>
<dbReference type="InterPro" id="IPR038720">
    <property type="entry name" value="YprB_RNase_H-like_dom"/>
</dbReference>
<evidence type="ECO:0000313" key="3">
    <source>
        <dbReference type="Proteomes" id="UP000182278"/>
    </source>
</evidence>
<dbReference type="GO" id="GO:0003676">
    <property type="term" value="F:nucleic acid binding"/>
    <property type="evidence" value="ECO:0007669"/>
    <property type="project" value="InterPro"/>
</dbReference>
<dbReference type="PANTHER" id="PTHR38462:SF1">
    <property type="entry name" value="YPRB RIBONUCLEASE H-LIKE DOMAIN-CONTAINING PROTEIN"/>
    <property type="match status" value="1"/>
</dbReference>